<evidence type="ECO:0000313" key="2">
    <source>
        <dbReference type="Proteomes" id="UP000054560"/>
    </source>
</evidence>
<dbReference type="EMBL" id="KQ242752">
    <property type="protein sequence ID" value="KNC77375.1"/>
    <property type="molecule type" value="Genomic_DNA"/>
</dbReference>
<keyword evidence="2" id="KW-1185">Reference proteome</keyword>
<proteinExistence type="predicted"/>
<organism evidence="1 2">
    <name type="scientific">Sphaeroforma arctica JP610</name>
    <dbReference type="NCBI Taxonomy" id="667725"/>
    <lineage>
        <taxon>Eukaryota</taxon>
        <taxon>Ichthyosporea</taxon>
        <taxon>Ichthyophonida</taxon>
        <taxon>Sphaeroforma</taxon>
    </lineage>
</organism>
<dbReference type="RefSeq" id="XP_014151277.1">
    <property type="nucleotide sequence ID" value="XM_014295802.1"/>
</dbReference>
<accession>A0A0L0FKS3</accession>
<dbReference type="GeneID" id="25910666"/>
<protein>
    <submittedName>
        <fullName evidence="1">Uncharacterized protein</fullName>
    </submittedName>
</protein>
<gene>
    <name evidence="1" type="ORF">SARC_10162</name>
</gene>
<reference evidence="1 2" key="1">
    <citation type="submission" date="2011-02" db="EMBL/GenBank/DDBJ databases">
        <title>The Genome Sequence of Sphaeroforma arctica JP610.</title>
        <authorList>
            <consortium name="The Broad Institute Genome Sequencing Platform"/>
            <person name="Russ C."/>
            <person name="Cuomo C."/>
            <person name="Young S.K."/>
            <person name="Zeng Q."/>
            <person name="Gargeya S."/>
            <person name="Alvarado L."/>
            <person name="Berlin A."/>
            <person name="Chapman S.B."/>
            <person name="Chen Z."/>
            <person name="Freedman E."/>
            <person name="Gellesch M."/>
            <person name="Goldberg J."/>
            <person name="Griggs A."/>
            <person name="Gujja S."/>
            <person name="Heilman E."/>
            <person name="Heiman D."/>
            <person name="Howarth C."/>
            <person name="Mehta T."/>
            <person name="Neiman D."/>
            <person name="Pearson M."/>
            <person name="Roberts A."/>
            <person name="Saif S."/>
            <person name="Shea T."/>
            <person name="Shenoy N."/>
            <person name="Sisk P."/>
            <person name="Stolte C."/>
            <person name="Sykes S."/>
            <person name="White J."/>
            <person name="Yandava C."/>
            <person name="Burger G."/>
            <person name="Gray M.W."/>
            <person name="Holland P.W.H."/>
            <person name="King N."/>
            <person name="Lang F.B.F."/>
            <person name="Roger A.J."/>
            <person name="Ruiz-Trillo I."/>
            <person name="Haas B."/>
            <person name="Nusbaum C."/>
            <person name="Birren B."/>
        </authorList>
    </citation>
    <scope>NUCLEOTIDE SEQUENCE [LARGE SCALE GENOMIC DNA]</scope>
    <source>
        <strain evidence="1 2">JP610</strain>
    </source>
</reference>
<name>A0A0L0FKS3_9EUKA</name>
<sequence length="75" mass="8416">MVSKNLRTTPKTKDDWRYCTNFAQRNAKLKQESFNIPMEGEMFGHVADIVHAHHTGPICDGGLQQGMANMDQPAV</sequence>
<dbReference type="AlphaFoldDB" id="A0A0L0FKS3"/>
<dbReference type="Proteomes" id="UP000054560">
    <property type="component" value="Unassembled WGS sequence"/>
</dbReference>
<evidence type="ECO:0000313" key="1">
    <source>
        <dbReference type="EMBL" id="KNC77375.1"/>
    </source>
</evidence>